<keyword evidence="1" id="KW-0472">Membrane</keyword>
<evidence type="ECO:0000313" key="2">
    <source>
        <dbReference type="EMBL" id="PWG03401.1"/>
    </source>
</evidence>
<dbReference type="InterPro" id="IPR009935">
    <property type="entry name" value="DUF1467"/>
</dbReference>
<dbReference type="Proteomes" id="UP000245916">
    <property type="component" value="Unassembled WGS sequence"/>
</dbReference>
<sequence length="86" mass="9818">MQWGSIAAVYFLFLVLSFFVVLPFGVRTSEEEGHEVQPGHADSAPHQFSFWRPLLRAVILSVILFGLFYANYVYGWIGIDALDWAH</sequence>
<dbReference type="Pfam" id="PF07330">
    <property type="entry name" value="DUF1467"/>
    <property type="match status" value="1"/>
</dbReference>
<keyword evidence="1" id="KW-0812">Transmembrane</keyword>
<protein>
    <submittedName>
        <fullName evidence="2">DUF1467 domain-containing protein</fullName>
    </submittedName>
</protein>
<feature type="transmembrane region" description="Helical" evidence="1">
    <location>
        <begin position="54"/>
        <end position="77"/>
    </location>
</feature>
<accession>A0A2U2J541</accession>
<keyword evidence="3" id="KW-1185">Reference proteome</keyword>
<comment type="caution">
    <text evidence="2">The sequence shown here is derived from an EMBL/GenBank/DDBJ whole genome shotgun (WGS) entry which is preliminary data.</text>
</comment>
<dbReference type="OrthoDB" id="9804637at2"/>
<gene>
    <name evidence="2" type="ORF">DF286_11375</name>
</gene>
<keyword evidence="1" id="KW-1133">Transmembrane helix</keyword>
<evidence type="ECO:0000256" key="1">
    <source>
        <dbReference type="SAM" id="Phobius"/>
    </source>
</evidence>
<dbReference type="AlphaFoldDB" id="A0A2U2J541"/>
<evidence type="ECO:0000313" key="3">
    <source>
        <dbReference type="Proteomes" id="UP000245916"/>
    </source>
</evidence>
<proteinExistence type="predicted"/>
<reference evidence="2 3" key="1">
    <citation type="submission" date="2018-05" db="EMBL/GenBank/DDBJ databases">
        <title>Genome of Sphingosinicella humi QZX222.</title>
        <authorList>
            <person name="Qiao Z."/>
            <person name="Wang G."/>
        </authorList>
    </citation>
    <scope>NUCLEOTIDE SEQUENCE [LARGE SCALE GENOMIC DNA]</scope>
    <source>
        <strain evidence="2 3">QZX222</strain>
    </source>
</reference>
<feature type="transmembrane region" description="Helical" evidence="1">
    <location>
        <begin position="6"/>
        <end position="26"/>
    </location>
</feature>
<name>A0A2U2J541_9SPHN</name>
<dbReference type="RefSeq" id="WP_109271539.1">
    <property type="nucleotide sequence ID" value="NZ_QFFF01000001.1"/>
</dbReference>
<dbReference type="EMBL" id="QFFF01000001">
    <property type="protein sequence ID" value="PWG03401.1"/>
    <property type="molecule type" value="Genomic_DNA"/>
</dbReference>
<organism evidence="2 3">
    <name type="scientific">Allosphingosinicella humi</name>
    <dbReference type="NCBI Taxonomy" id="2068657"/>
    <lineage>
        <taxon>Bacteria</taxon>
        <taxon>Pseudomonadati</taxon>
        <taxon>Pseudomonadota</taxon>
        <taxon>Alphaproteobacteria</taxon>
        <taxon>Sphingomonadales</taxon>
        <taxon>Sphingomonadaceae</taxon>
        <taxon>Allosphingosinicella</taxon>
    </lineage>
</organism>